<evidence type="ECO:0000313" key="1">
    <source>
        <dbReference type="EMBL" id="KRR08471.1"/>
    </source>
</evidence>
<comment type="caution">
    <text evidence="1">The sequence shown here is derived from an EMBL/GenBank/DDBJ whole genome shotgun (WGS) entry which is preliminary data.</text>
</comment>
<dbReference type="AlphaFoldDB" id="A0A0R3LL34"/>
<proteinExistence type="predicted"/>
<name>A0A0R3LL34_9BRAD</name>
<keyword evidence="2" id="KW-1185">Reference proteome</keyword>
<evidence type="ECO:0000313" key="2">
    <source>
        <dbReference type="Proteomes" id="UP000050863"/>
    </source>
</evidence>
<reference evidence="1 2" key="1">
    <citation type="submission" date="2014-03" db="EMBL/GenBank/DDBJ databases">
        <title>Bradyrhizobium valentinum sp. nov., isolated from effective nodules of Lupinus mariae-josephae, a lupine endemic of basic-lime soils in Eastern Spain.</title>
        <authorList>
            <person name="Duran D."/>
            <person name="Rey L."/>
            <person name="Navarro A."/>
            <person name="Busquets A."/>
            <person name="Imperial J."/>
            <person name="Ruiz-Argueso T."/>
        </authorList>
    </citation>
    <scope>NUCLEOTIDE SEQUENCE [LARGE SCALE GENOMIC DNA]</scope>
    <source>
        <strain evidence="1 2">PAC68</strain>
    </source>
</reference>
<dbReference type="EMBL" id="LLXZ01000086">
    <property type="protein sequence ID" value="KRR08471.1"/>
    <property type="molecule type" value="Genomic_DNA"/>
</dbReference>
<dbReference type="Proteomes" id="UP000050863">
    <property type="component" value="Unassembled WGS sequence"/>
</dbReference>
<gene>
    <name evidence="1" type="ORF">CQ12_40300</name>
</gene>
<accession>A0A0R3LL34</accession>
<sequence length="127" mass="14252">MVLTVGIKLCDLQTKALESQLKAVEAQNEVLNQTQYDRALSMINSQRELFDKERVSLEKQVADLSASGKDRNKEIAQLQQRLSALDSAKRAVEEKAQALSKTMFMLMQEMWESGKSKLPGQPAVPSR</sequence>
<protein>
    <submittedName>
        <fullName evidence="1">Uncharacterized protein</fullName>
    </submittedName>
</protein>
<organism evidence="1 2">
    <name type="scientific">Bradyrhizobium jicamae</name>
    <dbReference type="NCBI Taxonomy" id="280332"/>
    <lineage>
        <taxon>Bacteria</taxon>
        <taxon>Pseudomonadati</taxon>
        <taxon>Pseudomonadota</taxon>
        <taxon>Alphaproteobacteria</taxon>
        <taxon>Hyphomicrobiales</taxon>
        <taxon>Nitrobacteraceae</taxon>
        <taxon>Bradyrhizobium</taxon>
    </lineage>
</organism>